<feature type="domain" description="Aminoglycoside phosphotransferase" evidence="2">
    <location>
        <begin position="61"/>
        <end position="293"/>
    </location>
</feature>
<dbReference type="RefSeq" id="WP_006620014.1">
    <property type="nucleotide sequence ID" value="NZ_BIMW01000072.1"/>
</dbReference>
<comment type="similarity">
    <text evidence="1">Belongs to the pseudomonas-type ThrB family.</text>
</comment>
<dbReference type="PANTHER" id="PTHR21064:SF6">
    <property type="entry name" value="AMINOGLYCOSIDE PHOSPHOTRANSFERASE DOMAIN-CONTAINING PROTEIN"/>
    <property type="match status" value="1"/>
</dbReference>
<keyword evidence="4" id="KW-1185">Reference proteome</keyword>
<dbReference type="Gene3D" id="3.90.1200.10">
    <property type="match status" value="1"/>
</dbReference>
<evidence type="ECO:0000313" key="4">
    <source>
        <dbReference type="Proteomes" id="UP000326169"/>
    </source>
</evidence>
<dbReference type="EMBL" id="BIMW01000072">
    <property type="protein sequence ID" value="GCE93362.1"/>
    <property type="molecule type" value="Genomic_DNA"/>
</dbReference>
<accession>A0A5M3T430</accession>
<organism evidence="3 4">
    <name type="scientific">Limnospira platensis NIES-46</name>
    <dbReference type="NCBI Taxonomy" id="1236695"/>
    <lineage>
        <taxon>Bacteria</taxon>
        <taxon>Bacillati</taxon>
        <taxon>Cyanobacteriota</taxon>
        <taxon>Cyanophyceae</taxon>
        <taxon>Oscillatoriophycideae</taxon>
        <taxon>Oscillatoriales</taxon>
        <taxon>Sirenicapillariaceae</taxon>
        <taxon>Limnospira</taxon>
    </lineage>
</organism>
<dbReference type="Gene3D" id="3.30.200.20">
    <property type="entry name" value="Phosphorylase Kinase, domain 1"/>
    <property type="match status" value="1"/>
</dbReference>
<protein>
    <recommendedName>
        <fullName evidence="2">Aminoglycoside phosphotransferase domain-containing protein</fullName>
    </recommendedName>
</protein>
<dbReference type="GeneID" id="301682292"/>
<gene>
    <name evidence="3" type="ORF">NIES46_14120</name>
</gene>
<reference evidence="3 4" key="1">
    <citation type="journal article" date="2019" name="J Genomics">
        <title>The Draft Genome of a Hydrogen-producing Cyanobacterium, Arthrospira platensis NIES-46.</title>
        <authorList>
            <person name="Suzuki S."/>
            <person name="Yamaguchi H."/>
            <person name="Kawachi M."/>
        </authorList>
    </citation>
    <scope>NUCLEOTIDE SEQUENCE [LARGE SCALE GENOMIC DNA]</scope>
    <source>
        <strain evidence="3 4">NIES-46</strain>
    </source>
</reference>
<evidence type="ECO:0000259" key="2">
    <source>
        <dbReference type="Pfam" id="PF01636"/>
    </source>
</evidence>
<evidence type="ECO:0000256" key="1">
    <source>
        <dbReference type="ARBA" id="ARBA00038240"/>
    </source>
</evidence>
<dbReference type="InterPro" id="IPR011009">
    <property type="entry name" value="Kinase-like_dom_sf"/>
</dbReference>
<sequence>MIAVSRTRSKRSRLSLATTEETFPVSYSTLACEALVSKVLPQYRLEAVQSCEFWHRGLSDIYVIETSIRSYILRVSHHHWRSRSETEFELDLLNFLRKRDIPVSHPLRTWENQLLVEINAPEGKRYAALFTYASGQIPLGDLNPSQSRQLGQTVARLHQVSRHFHTDHYRSPLTLEYLLDRSVEAIAPFLQLRSSDLSDLHNTAETIRAKLADFPKNADLWGICWGDPHSGNAHFTHSGEITLFDFDQCGYGWRIFDIAKFLQVSLQAGLGRSSREAFIQGYQEIYPLTDWEKYTLPAFTQVAQIWSWAISLQSAKMYDYSRLNHGYFSRYLQQLKRLESKDWQPSF</sequence>
<dbReference type="InterPro" id="IPR002575">
    <property type="entry name" value="Aminoglycoside_PTrfase"/>
</dbReference>
<dbReference type="SUPFAM" id="SSF56112">
    <property type="entry name" value="Protein kinase-like (PK-like)"/>
    <property type="match status" value="1"/>
</dbReference>
<name>A0A5M3T430_LIMPL</name>
<dbReference type="PROSITE" id="PS51257">
    <property type="entry name" value="PROKAR_LIPOPROTEIN"/>
    <property type="match status" value="1"/>
</dbReference>
<dbReference type="PANTHER" id="PTHR21064">
    <property type="entry name" value="AMINOGLYCOSIDE PHOSPHOTRANSFERASE DOMAIN-CONTAINING PROTEIN-RELATED"/>
    <property type="match status" value="1"/>
</dbReference>
<dbReference type="Pfam" id="PF01636">
    <property type="entry name" value="APH"/>
    <property type="match status" value="1"/>
</dbReference>
<dbReference type="Proteomes" id="UP000326169">
    <property type="component" value="Unassembled WGS sequence"/>
</dbReference>
<dbReference type="InterPro" id="IPR050249">
    <property type="entry name" value="Pseudomonas-type_ThrB"/>
</dbReference>
<comment type="caution">
    <text evidence="3">The sequence shown here is derived from an EMBL/GenBank/DDBJ whole genome shotgun (WGS) entry which is preliminary data.</text>
</comment>
<evidence type="ECO:0000313" key="3">
    <source>
        <dbReference type="EMBL" id="GCE93362.1"/>
    </source>
</evidence>
<proteinExistence type="inferred from homology"/>